<dbReference type="EMBL" id="BQNB010013466">
    <property type="protein sequence ID" value="GJT16327.1"/>
    <property type="molecule type" value="Genomic_DNA"/>
</dbReference>
<accession>A0ABQ5BR61</accession>
<reference evidence="1" key="2">
    <citation type="submission" date="2022-01" db="EMBL/GenBank/DDBJ databases">
        <authorList>
            <person name="Yamashiro T."/>
            <person name="Shiraishi A."/>
            <person name="Satake H."/>
            <person name="Nakayama K."/>
        </authorList>
    </citation>
    <scope>NUCLEOTIDE SEQUENCE</scope>
</reference>
<evidence type="ECO:0000313" key="1">
    <source>
        <dbReference type="EMBL" id="GJT16327.1"/>
    </source>
</evidence>
<keyword evidence="2" id="KW-1185">Reference proteome</keyword>
<reference evidence="1" key="1">
    <citation type="journal article" date="2022" name="Int. J. Mol. Sci.">
        <title>Draft Genome of Tanacetum Coccineum: Genomic Comparison of Closely Related Tanacetum-Family Plants.</title>
        <authorList>
            <person name="Yamashiro T."/>
            <person name="Shiraishi A."/>
            <person name="Nakayama K."/>
            <person name="Satake H."/>
        </authorList>
    </citation>
    <scope>NUCLEOTIDE SEQUENCE</scope>
</reference>
<comment type="caution">
    <text evidence="1">The sequence shown here is derived from an EMBL/GenBank/DDBJ whole genome shotgun (WGS) entry which is preliminary data.</text>
</comment>
<protein>
    <submittedName>
        <fullName evidence="1">Uncharacterized protein</fullName>
    </submittedName>
</protein>
<sequence length="96" mass="11101">MWSIQKKSIREHDRRVLQDYLLEIDSRLDKGEGLPDDLPNRAKTFHDIGVINRKIYVDMAQKAKKQETGSQIQRDVVTTKTKTVSQVLTTASERMT</sequence>
<gene>
    <name evidence="1" type="ORF">Tco_0875033</name>
</gene>
<dbReference type="Proteomes" id="UP001151760">
    <property type="component" value="Unassembled WGS sequence"/>
</dbReference>
<name>A0ABQ5BR61_9ASTR</name>
<proteinExistence type="predicted"/>
<evidence type="ECO:0000313" key="2">
    <source>
        <dbReference type="Proteomes" id="UP001151760"/>
    </source>
</evidence>
<organism evidence="1 2">
    <name type="scientific">Tanacetum coccineum</name>
    <dbReference type="NCBI Taxonomy" id="301880"/>
    <lineage>
        <taxon>Eukaryota</taxon>
        <taxon>Viridiplantae</taxon>
        <taxon>Streptophyta</taxon>
        <taxon>Embryophyta</taxon>
        <taxon>Tracheophyta</taxon>
        <taxon>Spermatophyta</taxon>
        <taxon>Magnoliopsida</taxon>
        <taxon>eudicotyledons</taxon>
        <taxon>Gunneridae</taxon>
        <taxon>Pentapetalae</taxon>
        <taxon>asterids</taxon>
        <taxon>campanulids</taxon>
        <taxon>Asterales</taxon>
        <taxon>Asteraceae</taxon>
        <taxon>Asteroideae</taxon>
        <taxon>Anthemideae</taxon>
        <taxon>Anthemidinae</taxon>
        <taxon>Tanacetum</taxon>
    </lineage>
</organism>